<name>A0A6A6B3X9_9PEZI</name>
<feature type="compositionally biased region" description="Pro residues" evidence="1">
    <location>
        <begin position="101"/>
        <end position="116"/>
    </location>
</feature>
<feature type="compositionally biased region" description="Basic and acidic residues" evidence="1">
    <location>
        <begin position="346"/>
        <end position="358"/>
    </location>
</feature>
<dbReference type="FunFam" id="1.10.287.110:FF:000096">
    <property type="entry name" value="DnaJ domain protein"/>
    <property type="match status" value="1"/>
</dbReference>
<gene>
    <name evidence="3" type="ORF">K452DRAFT_87840</name>
</gene>
<dbReference type="AlphaFoldDB" id="A0A6A6B3X9"/>
<feature type="compositionally biased region" description="Basic and acidic residues" evidence="1">
    <location>
        <begin position="144"/>
        <end position="155"/>
    </location>
</feature>
<feature type="compositionally biased region" description="Basic and acidic residues" evidence="1">
    <location>
        <begin position="61"/>
        <end position="75"/>
    </location>
</feature>
<feature type="compositionally biased region" description="Polar residues" evidence="1">
    <location>
        <begin position="122"/>
        <end position="132"/>
    </location>
</feature>
<feature type="compositionally biased region" description="Basic and acidic residues" evidence="1">
    <location>
        <begin position="615"/>
        <end position="634"/>
    </location>
</feature>
<dbReference type="InterPro" id="IPR018253">
    <property type="entry name" value="DnaJ_domain_CS"/>
</dbReference>
<feature type="region of interest" description="Disordered" evidence="1">
    <location>
        <begin position="662"/>
        <end position="694"/>
    </location>
</feature>
<feature type="compositionally biased region" description="Basic and acidic residues" evidence="1">
    <location>
        <begin position="408"/>
        <end position="419"/>
    </location>
</feature>
<dbReference type="InterPro" id="IPR050817">
    <property type="entry name" value="DjlA_DnaK_co-chaperone"/>
</dbReference>
<feature type="compositionally biased region" description="Polar residues" evidence="1">
    <location>
        <begin position="359"/>
        <end position="385"/>
    </location>
</feature>
<keyword evidence="4" id="KW-1185">Reference proteome</keyword>
<dbReference type="InterPro" id="IPR001623">
    <property type="entry name" value="DnaJ_domain"/>
</dbReference>
<dbReference type="PRINTS" id="PR00625">
    <property type="entry name" value="JDOMAIN"/>
</dbReference>
<feature type="domain" description="J" evidence="2">
    <location>
        <begin position="9"/>
        <end position="75"/>
    </location>
</feature>
<dbReference type="GeneID" id="54304773"/>
<dbReference type="RefSeq" id="XP_033394239.1">
    <property type="nucleotide sequence ID" value="XM_033547266.1"/>
</dbReference>
<evidence type="ECO:0000313" key="4">
    <source>
        <dbReference type="Proteomes" id="UP000799438"/>
    </source>
</evidence>
<accession>A0A6A6B3X9</accession>
<feature type="compositionally biased region" description="Polar residues" evidence="1">
    <location>
        <begin position="441"/>
        <end position="455"/>
    </location>
</feature>
<dbReference type="CDD" id="cd06257">
    <property type="entry name" value="DnaJ"/>
    <property type="match status" value="1"/>
</dbReference>
<dbReference type="PANTHER" id="PTHR24074">
    <property type="entry name" value="CO-CHAPERONE PROTEIN DJLA"/>
    <property type="match status" value="1"/>
</dbReference>
<dbReference type="PROSITE" id="PS00636">
    <property type="entry name" value="DNAJ_1"/>
    <property type="match status" value="1"/>
</dbReference>
<dbReference type="EMBL" id="ML995496">
    <property type="protein sequence ID" value="KAF2138526.1"/>
    <property type="molecule type" value="Genomic_DNA"/>
</dbReference>
<evidence type="ECO:0000256" key="1">
    <source>
        <dbReference type="SAM" id="MobiDB-lite"/>
    </source>
</evidence>
<evidence type="ECO:0000313" key="3">
    <source>
        <dbReference type="EMBL" id="KAF2138526.1"/>
    </source>
</evidence>
<proteinExistence type="predicted"/>
<dbReference type="Gene3D" id="1.10.287.110">
    <property type="entry name" value="DnaJ domain"/>
    <property type="match status" value="1"/>
</dbReference>
<feature type="compositionally biased region" description="Polar residues" evidence="1">
    <location>
        <begin position="667"/>
        <end position="678"/>
    </location>
</feature>
<feature type="compositionally biased region" description="Basic and acidic residues" evidence="1">
    <location>
        <begin position="571"/>
        <end position="580"/>
    </location>
</feature>
<reference evidence="3" key="1">
    <citation type="journal article" date="2020" name="Stud. Mycol.">
        <title>101 Dothideomycetes genomes: a test case for predicting lifestyles and emergence of pathogens.</title>
        <authorList>
            <person name="Haridas S."/>
            <person name="Albert R."/>
            <person name="Binder M."/>
            <person name="Bloem J."/>
            <person name="Labutti K."/>
            <person name="Salamov A."/>
            <person name="Andreopoulos B."/>
            <person name="Baker S."/>
            <person name="Barry K."/>
            <person name="Bills G."/>
            <person name="Bluhm B."/>
            <person name="Cannon C."/>
            <person name="Castanera R."/>
            <person name="Culley D."/>
            <person name="Daum C."/>
            <person name="Ezra D."/>
            <person name="Gonzalez J."/>
            <person name="Henrissat B."/>
            <person name="Kuo A."/>
            <person name="Liang C."/>
            <person name="Lipzen A."/>
            <person name="Lutzoni F."/>
            <person name="Magnuson J."/>
            <person name="Mondo S."/>
            <person name="Nolan M."/>
            <person name="Ohm R."/>
            <person name="Pangilinan J."/>
            <person name="Park H.-J."/>
            <person name="Ramirez L."/>
            <person name="Alfaro M."/>
            <person name="Sun H."/>
            <person name="Tritt A."/>
            <person name="Yoshinaga Y."/>
            <person name="Zwiers L.-H."/>
            <person name="Turgeon B."/>
            <person name="Goodwin S."/>
            <person name="Spatafora J."/>
            <person name="Crous P."/>
            <person name="Grigoriev I."/>
        </authorList>
    </citation>
    <scope>NUCLEOTIDE SEQUENCE</scope>
    <source>
        <strain evidence="3">CBS 121167</strain>
    </source>
</reference>
<feature type="compositionally biased region" description="Low complexity" evidence="1">
    <location>
        <begin position="288"/>
        <end position="302"/>
    </location>
</feature>
<organism evidence="3 4">
    <name type="scientific">Aplosporella prunicola CBS 121167</name>
    <dbReference type="NCBI Taxonomy" id="1176127"/>
    <lineage>
        <taxon>Eukaryota</taxon>
        <taxon>Fungi</taxon>
        <taxon>Dikarya</taxon>
        <taxon>Ascomycota</taxon>
        <taxon>Pezizomycotina</taxon>
        <taxon>Dothideomycetes</taxon>
        <taxon>Dothideomycetes incertae sedis</taxon>
        <taxon>Botryosphaeriales</taxon>
        <taxon>Aplosporellaceae</taxon>
        <taxon>Aplosporella</taxon>
    </lineage>
</organism>
<dbReference type="Proteomes" id="UP000799438">
    <property type="component" value="Unassembled WGS sequence"/>
</dbReference>
<sequence length="800" mass="87408">MVKADPKKDYYADLEIPYNADADDIRKQFRKLALKWHPDRNPGNEAECVPKFQAIQAAHEILGDPDQKLKYDAERRKRGVYGTTSRASAPRGNPYQATSNFPPPPRRTARPQPQPSRPEYASTASHGASRFTNFPKPPPTSQKSDAKRNAEDKANVFKAWQNMNHRPKAPSQGAMPEGYARKSAWEAANETKPGMGRSNSTRVPRKGGFDPATPGADEPPATGTSSYYRRPVPPPPPSATSQQYPDPLKRFKETVEQNVPFAEGSTRARSPYNSMGGEKTFVDPLRRSTSQKNSSKQTSSSEEQSEHSVPRRSTGRHHSASPVGRKGNATRPFTMYSSSEDEEPYETAKPRYQTEKASRPQTAPNKQTGASANGHPTQADSTSNAEGARAPKAQPTIFTFPINPDTFNETKSEQSKSKSTDYINTTFSPKGWSGKFEGSTDYFTGTMPAQSSRPKTSPVRGRPQSAGQYKTHAAAFGASQFPPPQDQPSTGFGPSGTPGGVTTPGAVKFSKETWVQTFKDPSFMLPTNPPKPPSPAKGPTAPRRMKQPKSRANVKPQPASVTDDDDSSDDDTGKADKADVADENAMDIDPAPSESTTTNGAAKGPRMVPVPPSRPDWRNPQEQDKTTDDADTIRLGDLKNVAPFTASDEGLKDLNDLASTLPFESRPSASHPTRTSEAASLRLPDMPKAPEAPQHLTKSAWAEYVTRMGSYMQQFNRFDSHMLQHFAARQHEVEAMGTPVAWLGAVGDTTTGGGFGSYMQGVREDERARMHWNVGWEKHRTTMEGFEGSRARVLKGGLTG</sequence>
<protein>
    <recommendedName>
        <fullName evidence="2">J domain-containing protein</fullName>
    </recommendedName>
</protein>
<evidence type="ECO:0000259" key="2">
    <source>
        <dbReference type="PROSITE" id="PS50076"/>
    </source>
</evidence>
<dbReference type="Pfam" id="PF00226">
    <property type="entry name" value="DnaJ"/>
    <property type="match status" value="1"/>
</dbReference>
<dbReference type="SUPFAM" id="SSF46565">
    <property type="entry name" value="Chaperone J-domain"/>
    <property type="match status" value="1"/>
</dbReference>
<dbReference type="SMART" id="SM00271">
    <property type="entry name" value="DnaJ"/>
    <property type="match status" value="1"/>
</dbReference>
<feature type="region of interest" description="Disordered" evidence="1">
    <location>
        <begin position="59"/>
        <end position="634"/>
    </location>
</feature>
<dbReference type="PROSITE" id="PS50076">
    <property type="entry name" value="DNAJ_2"/>
    <property type="match status" value="1"/>
</dbReference>
<dbReference type="OrthoDB" id="10250354at2759"/>
<feature type="compositionally biased region" description="Pro residues" evidence="1">
    <location>
        <begin position="527"/>
        <end position="536"/>
    </location>
</feature>
<dbReference type="InterPro" id="IPR036869">
    <property type="entry name" value="J_dom_sf"/>
</dbReference>